<evidence type="ECO:0000313" key="1">
    <source>
        <dbReference type="EMBL" id="SMD32998.1"/>
    </source>
</evidence>
<evidence type="ECO:0008006" key="3">
    <source>
        <dbReference type="Google" id="ProtNLM"/>
    </source>
</evidence>
<name>A0A1W2G9H2_REIFA</name>
<accession>A0A1W2G9H2</accession>
<evidence type="ECO:0000313" key="2">
    <source>
        <dbReference type="Proteomes" id="UP000192472"/>
    </source>
</evidence>
<reference evidence="1 2" key="1">
    <citation type="submission" date="2017-04" db="EMBL/GenBank/DDBJ databases">
        <authorList>
            <person name="Afonso C.L."/>
            <person name="Miller P.J."/>
            <person name="Scott M.A."/>
            <person name="Spackman E."/>
            <person name="Goraichik I."/>
            <person name="Dimitrov K.M."/>
            <person name="Suarez D.L."/>
            <person name="Swayne D.E."/>
        </authorList>
    </citation>
    <scope>NUCLEOTIDE SEQUENCE [LARGE SCALE GENOMIC DNA]</scope>
    <source>
        <strain evidence="1 2">DSM 26133</strain>
    </source>
</reference>
<dbReference type="InterPro" id="IPR038396">
    <property type="entry name" value="SpoIIAA-like_sf"/>
</dbReference>
<dbReference type="EMBL" id="FWYF01000001">
    <property type="protein sequence ID" value="SMD32998.1"/>
    <property type="molecule type" value="Genomic_DNA"/>
</dbReference>
<dbReference type="RefSeq" id="WP_084371629.1">
    <property type="nucleotide sequence ID" value="NZ_FWYF01000001.1"/>
</dbReference>
<dbReference type="Gene3D" id="3.40.50.10600">
    <property type="entry name" value="SpoIIaa-like domains"/>
    <property type="match status" value="1"/>
</dbReference>
<proteinExistence type="predicted"/>
<dbReference type="InterPro" id="IPR036513">
    <property type="entry name" value="STAS_dom_sf"/>
</dbReference>
<dbReference type="Proteomes" id="UP000192472">
    <property type="component" value="Unassembled WGS sequence"/>
</dbReference>
<dbReference type="OrthoDB" id="981986at2"/>
<gene>
    <name evidence="1" type="ORF">SAMN04488029_1361</name>
</gene>
<sequence>MKTLFEAEDAIFQFDEDNTTFQFGWKGTVGLASMQKIMRMASEIANAHENVHWLVDRRALEGYDAECRIWIKNDFVNKEGKEMILKIDKIAVLESESPIATIASNVLAEAIKKVNPSIESKTFDYTQPASNWLAGIIVEEPVIEKKSKLRKLFGKK</sequence>
<dbReference type="AlphaFoldDB" id="A0A1W2G9H2"/>
<protein>
    <recommendedName>
        <fullName evidence="3">SpoIIAA-like</fullName>
    </recommendedName>
</protein>
<organism evidence="1 2">
    <name type="scientific">Reichenbachiella faecimaris</name>
    <dbReference type="NCBI Taxonomy" id="692418"/>
    <lineage>
        <taxon>Bacteria</taxon>
        <taxon>Pseudomonadati</taxon>
        <taxon>Bacteroidota</taxon>
        <taxon>Cytophagia</taxon>
        <taxon>Cytophagales</taxon>
        <taxon>Reichenbachiellaceae</taxon>
        <taxon>Reichenbachiella</taxon>
    </lineage>
</organism>
<dbReference type="SUPFAM" id="SSF52091">
    <property type="entry name" value="SpoIIaa-like"/>
    <property type="match status" value="1"/>
</dbReference>
<keyword evidence="2" id="KW-1185">Reference proteome</keyword>